<evidence type="ECO:0000313" key="2">
    <source>
        <dbReference type="Proteomes" id="UP001221898"/>
    </source>
</evidence>
<comment type="caution">
    <text evidence="1">The sequence shown here is derived from an EMBL/GenBank/DDBJ whole genome shotgun (WGS) entry which is preliminary data.</text>
</comment>
<evidence type="ECO:0000313" key="1">
    <source>
        <dbReference type="EMBL" id="KAJ8385226.1"/>
    </source>
</evidence>
<proteinExistence type="predicted"/>
<accession>A0AAD7W5Q2</accession>
<dbReference type="AlphaFoldDB" id="A0AAD7W5Q2"/>
<organism evidence="1 2">
    <name type="scientific">Aldrovandia affinis</name>
    <dbReference type="NCBI Taxonomy" id="143900"/>
    <lineage>
        <taxon>Eukaryota</taxon>
        <taxon>Metazoa</taxon>
        <taxon>Chordata</taxon>
        <taxon>Craniata</taxon>
        <taxon>Vertebrata</taxon>
        <taxon>Euteleostomi</taxon>
        <taxon>Actinopterygii</taxon>
        <taxon>Neopterygii</taxon>
        <taxon>Teleostei</taxon>
        <taxon>Notacanthiformes</taxon>
        <taxon>Halosauridae</taxon>
        <taxon>Aldrovandia</taxon>
    </lineage>
</organism>
<dbReference type="EMBL" id="JAINUG010000255">
    <property type="protein sequence ID" value="KAJ8385226.1"/>
    <property type="molecule type" value="Genomic_DNA"/>
</dbReference>
<dbReference type="Proteomes" id="UP001221898">
    <property type="component" value="Unassembled WGS sequence"/>
</dbReference>
<reference evidence="1" key="1">
    <citation type="journal article" date="2023" name="Science">
        <title>Genome structures resolve the early diversification of teleost fishes.</title>
        <authorList>
            <person name="Parey E."/>
            <person name="Louis A."/>
            <person name="Montfort J."/>
            <person name="Bouchez O."/>
            <person name="Roques C."/>
            <person name="Iampietro C."/>
            <person name="Lluch J."/>
            <person name="Castinel A."/>
            <person name="Donnadieu C."/>
            <person name="Desvignes T."/>
            <person name="Floi Bucao C."/>
            <person name="Jouanno E."/>
            <person name="Wen M."/>
            <person name="Mejri S."/>
            <person name="Dirks R."/>
            <person name="Jansen H."/>
            <person name="Henkel C."/>
            <person name="Chen W.J."/>
            <person name="Zahm M."/>
            <person name="Cabau C."/>
            <person name="Klopp C."/>
            <person name="Thompson A.W."/>
            <person name="Robinson-Rechavi M."/>
            <person name="Braasch I."/>
            <person name="Lecointre G."/>
            <person name="Bobe J."/>
            <person name="Postlethwait J.H."/>
            <person name="Berthelot C."/>
            <person name="Roest Crollius H."/>
            <person name="Guiguen Y."/>
        </authorList>
    </citation>
    <scope>NUCLEOTIDE SEQUENCE</scope>
    <source>
        <strain evidence="1">NC1722</strain>
    </source>
</reference>
<name>A0AAD7W5Q2_9TELE</name>
<protein>
    <submittedName>
        <fullName evidence="1">Uncharacterized protein</fullName>
    </submittedName>
</protein>
<keyword evidence="2" id="KW-1185">Reference proteome</keyword>
<gene>
    <name evidence="1" type="ORF">AAFF_G00191030</name>
</gene>
<sequence length="113" mass="12905">MAPQGMEVEERLGLSNHARVRPEARASRRGDSWMSVSRIHVISLFQSERDVMRLPLAEPDRKLTKAPVIYGVPGTVAWHLQFASFGERKAWFVIPATFHRRHRAAPFCVGVRE</sequence>